<dbReference type="PANTHER" id="PTHR10903:SF170">
    <property type="entry name" value="GTPASE IMAP FAMILY MEMBER 7"/>
    <property type="match status" value="1"/>
</dbReference>
<dbReference type="InterPro" id="IPR027417">
    <property type="entry name" value="P-loop_NTPase"/>
</dbReference>
<proteinExistence type="inferred from homology"/>
<evidence type="ECO:0000256" key="1">
    <source>
        <dbReference type="ARBA" id="ARBA00008535"/>
    </source>
</evidence>
<dbReference type="InterPro" id="IPR006703">
    <property type="entry name" value="G_AIG1"/>
</dbReference>
<dbReference type="InterPro" id="IPR045058">
    <property type="entry name" value="GIMA/IAN/Toc"/>
</dbReference>
<evidence type="ECO:0000259" key="4">
    <source>
        <dbReference type="PROSITE" id="PS51720"/>
    </source>
</evidence>
<dbReference type="Pfam" id="PF04548">
    <property type="entry name" value="AIG1"/>
    <property type="match status" value="1"/>
</dbReference>
<dbReference type="GeneTree" id="ENSGT01120000271858"/>
<name>A0A3Q2DFF1_CYPVA</name>
<dbReference type="AlphaFoldDB" id="A0A3Q2DFF1"/>
<dbReference type="FunFam" id="3.40.50.300:FF:000366">
    <property type="entry name" value="GTPase, IMAP family member 2"/>
    <property type="match status" value="1"/>
</dbReference>
<dbReference type="STRING" id="28743.ENSCVAP00000017951"/>
<dbReference type="Ensembl" id="ENSCVAT00000026781.1">
    <property type="protein sequence ID" value="ENSCVAP00000017951.1"/>
    <property type="gene ID" value="ENSCVAG00000021126.1"/>
</dbReference>
<dbReference type="OMA" id="NPHMTAK"/>
<keyword evidence="6" id="KW-1185">Reference proteome</keyword>
<dbReference type="PROSITE" id="PS51720">
    <property type="entry name" value="G_AIG1"/>
    <property type="match status" value="1"/>
</dbReference>
<feature type="domain" description="AIG1-type G" evidence="4">
    <location>
        <begin position="16"/>
        <end position="216"/>
    </location>
</feature>
<dbReference type="Proteomes" id="UP000265020">
    <property type="component" value="Unassembled WGS sequence"/>
</dbReference>
<comment type="similarity">
    <text evidence="1">Belongs to the TRAFAC class TrmE-Era-EngA-EngB-Septin-like GTPase superfamily. AIG1/Toc34/Toc159-like paraseptin GTPase family. IAN subfamily.</text>
</comment>
<protein>
    <recommendedName>
        <fullName evidence="4">AIG1-type G domain-containing protein</fullName>
    </recommendedName>
</protein>
<dbReference type="SUPFAM" id="SSF52540">
    <property type="entry name" value="P-loop containing nucleoside triphosphate hydrolases"/>
    <property type="match status" value="1"/>
</dbReference>
<evidence type="ECO:0000256" key="2">
    <source>
        <dbReference type="ARBA" id="ARBA00022741"/>
    </source>
</evidence>
<evidence type="ECO:0000313" key="5">
    <source>
        <dbReference type="Ensembl" id="ENSCVAP00000017951.1"/>
    </source>
</evidence>
<dbReference type="PANTHER" id="PTHR10903">
    <property type="entry name" value="GTPASE, IMAP FAMILY MEMBER-RELATED"/>
    <property type="match status" value="1"/>
</dbReference>
<organism evidence="5 6">
    <name type="scientific">Cyprinodon variegatus</name>
    <name type="common">Sheepshead minnow</name>
    <dbReference type="NCBI Taxonomy" id="28743"/>
    <lineage>
        <taxon>Eukaryota</taxon>
        <taxon>Metazoa</taxon>
        <taxon>Chordata</taxon>
        <taxon>Craniata</taxon>
        <taxon>Vertebrata</taxon>
        <taxon>Euteleostomi</taxon>
        <taxon>Actinopterygii</taxon>
        <taxon>Neopterygii</taxon>
        <taxon>Teleostei</taxon>
        <taxon>Neoteleostei</taxon>
        <taxon>Acanthomorphata</taxon>
        <taxon>Ovalentaria</taxon>
        <taxon>Atherinomorphae</taxon>
        <taxon>Cyprinodontiformes</taxon>
        <taxon>Cyprinodontidae</taxon>
        <taxon>Cyprinodon</taxon>
    </lineage>
</organism>
<dbReference type="CDD" id="cd01852">
    <property type="entry name" value="AIG1"/>
    <property type="match status" value="1"/>
</dbReference>
<keyword evidence="2" id="KW-0547">Nucleotide-binding</keyword>
<dbReference type="GO" id="GO:0005525">
    <property type="term" value="F:GTP binding"/>
    <property type="evidence" value="ECO:0007669"/>
    <property type="project" value="UniProtKB-KW"/>
</dbReference>
<dbReference type="Gene3D" id="3.40.50.300">
    <property type="entry name" value="P-loop containing nucleotide triphosphate hydrolases"/>
    <property type="match status" value="1"/>
</dbReference>
<accession>A0A3Q2DFF1</accession>
<reference evidence="5" key="1">
    <citation type="submission" date="2025-08" db="UniProtKB">
        <authorList>
            <consortium name="Ensembl"/>
        </authorList>
    </citation>
    <scope>IDENTIFICATION</scope>
</reference>
<evidence type="ECO:0000313" key="6">
    <source>
        <dbReference type="Proteomes" id="UP000265020"/>
    </source>
</evidence>
<keyword evidence="3" id="KW-0342">GTP-binding</keyword>
<sequence>MAGNREIEERIIEEQEQCLRMVLVGKTGSGKSAAGNTILGRNCFKSIANSTSVTLMCQKETAEFEGQILSVIDTPGLFDTKKDQKYVIEEIGRCMIFCTPGPHVFLVVIQANRFTKEEQETVKLIKRVFGEKAAHYTMVLFTHGDDLEWDTVNIIDFIGENQSLQDFISQCGGEYHVFNNRSQDPSQVTELLMKVNRMVQRNGGTYFTNEKIQKAQRVKIEAVLTIMNQNPGISVREAIREAENESKWGVFKTFFAALGALLSGVIMIQATKCCLQ</sequence>
<reference evidence="5" key="2">
    <citation type="submission" date="2025-09" db="UniProtKB">
        <authorList>
            <consortium name="Ensembl"/>
        </authorList>
    </citation>
    <scope>IDENTIFICATION</scope>
</reference>
<evidence type="ECO:0000256" key="3">
    <source>
        <dbReference type="ARBA" id="ARBA00023134"/>
    </source>
</evidence>